<gene>
    <name evidence="1" type="ORF">RIMI_LOCUS12508975</name>
</gene>
<feature type="non-terminal residue" evidence="1">
    <location>
        <position position="193"/>
    </location>
</feature>
<evidence type="ECO:0000313" key="1">
    <source>
        <dbReference type="EMBL" id="CAJ0949194.1"/>
    </source>
</evidence>
<dbReference type="PANTHER" id="PTHR33050">
    <property type="entry name" value="REVERSE TRANSCRIPTASE DOMAIN-CONTAINING PROTEIN"/>
    <property type="match status" value="1"/>
</dbReference>
<dbReference type="InterPro" id="IPR052055">
    <property type="entry name" value="Hepadnavirus_pol/RT"/>
</dbReference>
<evidence type="ECO:0000313" key="2">
    <source>
        <dbReference type="Proteomes" id="UP001176940"/>
    </source>
</evidence>
<keyword evidence="2" id="KW-1185">Reference proteome</keyword>
<feature type="non-terminal residue" evidence="1">
    <location>
        <position position="1"/>
    </location>
</feature>
<comment type="caution">
    <text evidence="1">The sequence shown here is derived from an EMBL/GenBank/DDBJ whole genome shotgun (WGS) entry which is preliminary data.</text>
</comment>
<sequence length="193" mass="22536">ESDVCSQILVSFEQIWSYFGITLAKDETYLGIVIDTVKGEFRLPVEKAVKCRKALAAICSKKNATVKEVASLLGLLAFASRVIPMGRVFFRWLSMLVAWIRNPSFHVCFSREIKEEDLEVWFYFYLYFYGKVVWRDHFMALEDMNLFTLFDVSGLRVFGAFWRGNWHVARWHQAWVKNRVMTSSTSCGNRGWT</sequence>
<dbReference type="Proteomes" id="UP001176940">
    <property type="component" value="Unassembled WGS sequence"/>
</dbReference>
<accession>A0ABN9LRZ6</accession>
<reference evidence="1" key="1">
    <citation type="submission" date="2023-07" db="EMBL/GenBank/DDBJ databases">
        <authorList>
            <person name="Stuckert A."/>
        </authorList>
    </citation>
    <scope>NUCLEOTIDE SEQUENCE</scope>
</reference>
<organism evidence="1 2">
    <name type="scientific">Ranitomeya imitator</name>
    <name type="common">mimic poison frog</name>
    <dbReference type="NCBI Taxonomy" id="111125"/>
    <lineage>
        <taxon>Eukaryota</taxon>
        <taxon>Metazoa</taxon>
        <taxon>Chordata</taxon>
        <taxon>Craniata</taxon>
        <taxon>Vertebrata</taxon>
        <taxon>Euteleostomi</taxon>
        <taxon>Amphibia</taxon>
        <taxon>Batrachia</taxon>
        <taxon>Anura</taxon>
        <taxon>Neobatrachia</taxon>
        <taxon>Hyloidea</taxon>
        <taxon>Dendrobatidae</taxon>
        <taxon>Dendrobatinae</taxon>
        <taxon>Ranitomeya</taxon>
    </lineage>
</organism>
<proteinExistence type="predicted"/>
<name>A0ABN9LRZ6_9NEOB</name>
<dbReference type="EMBL" id="CAUEEQ010029797">
    <property type="protein sequence ID" value="CAJ0949194.1"/>
    <property type="molecule type" value="Genomic_DNA"/>
</dbReference>
<dbReference type="PANTHER" id="PTHR33050:SF8">
    <property type="entry name" value="REVERSE TRANSCRIPTASE DOMAIN-CONTAINING PROTEIN"/>
    <property type="match status" value="1"/>
</dbReference>
<protein>
    <submittedName>
        <fullName evidence="1">Uncharacterized protein</fullName>
    </submittedName>
</protein>